<name>A0AAD8IR47_9APIA</name>
<reference evidence="2" key="1">
    <citation type="submission" date="2023-02" db="EMBL/GenBank/DDBJ databases">
        <title>Genome of toxic invasive species Heracleum sosnowskyi carries increased number of genes despite the absence of recent whole-genome duplications.</title>
        <authorList>
            <person name="Schelkunov M."/>
            <person name="Shtratnikova V."/>
            <person name="Makarenko M."/>
            <person name="Klepikova A."/>
            <person name="Omelchenko D."/>
            <person name="Novikova G."/>
            <person name="Obukhova E."/>
            <person name="Bogdanov V."/>
            <person name="Penin A."/>
            <person name="Logacheva M."/>
        </authorList>
    </citation>
    <scope>NUCLEOTIDE SEQUENCE</scope>
    <source>
        <strain evidence="2">Hsosn_3</strain>
        <tissue evidence="2">Leaf</tissue>
    </source>
</reference>
<sequence>MSSPATPVYAFGWLFIDGTIVQNDVEGYAYDRQMCRLIKLDVTLNYKQLSQIIAARLKIDTNLYRLKIMHRCFNPLTKMFAVAPVLDDDDVALMFELVLSSGVKNSVVELYLEKVLIHNALVEKMSVDVGLGALNSSTVQTVVVPRQVEKVLVSRDLEKGGENVEVSDDGEESGGSNKKTPCKQGVFRKGKMPSGKNQGEDSGSPFFRSFDGSCRVATPKEPIFTMIGDVLHVTDLKKGMVFATREELSEIVYQVHSRDHLEVKGVRKNSCRWSVQCKRRADGCIWSLRATKRKRHGFFEIMKIWGAHTCMNQIITEDNANLTNCSIIEAPNVQVSVDPFV</sequence>
<reference evidence="2" key="2">
    <citation type="submission" date="2023-05" db="EMBL/GenBank/DDBJ databases">
        <authorList>
            <person name="Schelkunov M.I."/>
        </authorList>
    </citation>
    <scope>NUCLEOTIDE SEQUENCE</scope>
    <source>
        <strain evidence="2">Hsosn_3</strain>
        <tissue evidence="2">Leaf</tissue>
    </source>
</reference>
<accession>A0AAD8IR47</accession>
<feature type="region of interest" description="Disordered" evidence="1">
    <location>
        <begin position="162"/>
        <end position="204"/>
    </location>
</feature>
<dbReference type="Proteomes" id="UP001237642">
    <property type="component" value="Unassembled WGS sequence"/>
</dbReference>
<evidence type="ECO:0000313" key="2">
    <source>
        <dbReference type="EMBL" id="KAK1389473.1"/>
    </source>
</evidence>
<organism evidence="2 3">
    <name type="scientific">Heracleum sosnowskyi</name>
    <dbReference type="NCBI Taxonomy" id="360622"/>
    <lineage>
        <taxon>Eukaryota</taxon>
        <taxon>Viridiplantae</taxon>
        <taxon>Streptophyta</taxon>
        <taxon>Embryophyta</taxon>
        <taxon>Tracheophyta</taxon>
        <taxon>Spermatophyta</taxon>
        <taxon>Magnoliopsida</taxon>
        <taxon>eudicotyledons</taxon>
        <taxon>Gunneridae</taxon>
        <taxon>Pentapetalae</taxon>
        <taxon>asterids</taxon>
        <taxon>campanulids</taxon>
        <taxon>Apiales</taxon>
        <taxon>Apiaceae</taxon>
        <taxon>Apioideae</taxon>
        <taxon>apioid superclade</taxon>
        <taxon>Tordylieae</taxon>
        <taxon>Tordyliinae</taxon>
        <taxon>Heracleum</taxon>
    </lineage>
</organism>
<evidence type="ECO:0008006" key="4">
    <source>
        <dbReference type="Google" id="ProtNLM"/>
    </source>
</evidence>
<dbReference type="AlphaFoldDB" id="A0AAD8IR47"/>
<comment type="caution">
    <text evidence="2">The sequence shown here is derived from an EMBL/GenBank/DDBJ whole genome shotgun (WGS) entry which is preliminary data.</text>
</comment>
<protein>
    <recommendedName>
        <fullName evidence="4">Transposase MuDR plant domain-containing protein</fullName>
    </recommendedName>
</protein>
<gene>
    <name evidence="2" type="ORF">POM88_017651</name>
</gene>
<dbReference type="EMBL" id="JAUIZM010000004">
    <property type="protein sequence ID" value="KAK1389473.1"/>
    <property type="molecule type" value="Genomic_DNA"/>
</dbReference>
<proteinExistence type="predicted"/>
<evidence type="ECO:0000256" key="1">
    <source>
        <dbReference type="SAM" id="MobiDB-lite"/>
    </source>
</evidence>
<keyword evidence="3" id="KW-1185">Reference proteome</keyword>
<evidence type="ECO:0000313" key="3">
    <source>
        <dbReference type="Proteomes" id="UP001237642"/>
    </source>
</evidence>